<protein>
    <submittedName>
        <fullName evidence="2">Uncharacterized protein</fullName>
    </submittedName>
</protein>
<dbReference type="AlphaFoldDB" id="A0AA37VDT6"/>
<sequence>MSAPLEPASEATLASRTRDALGNVGIAGGISRRERRTLTIGVIVVAAALFLTYVALPFAQRWSAREAAIDARAAQLARVRGLVAAESSLAAAVRLREARPEAAAARPITARTSALAAAALQAALQQAAAQSGVQVQRVDVAGDAAAEEDAATVPATLSAIGDVYGFTALLEALQHGPTLLEVTSLGVQATVGPRGESLMQMTVGVRAPWAASGGAR</sequence>
<dbReference type="RefSeq" id="WP_284348612.1">
    <property type="nucleotide sequence ID" value="NZ_BRXS01000001.1"/>
</dbReference>
<organism evidence="2 3">
    <name type="scientific">Roseisolibacter agri</name>
    <dbReference type="NCBI Taxonomy" id="2014610"/>
    <lineage>
        <taxon>Bacteria</taxon>
        <taxon>Pseudomonadati</taxon>
        <taxon>Gemmatimonadota</taxon>
        <taxon>Gemmatimonadia</taxon>
        <taxon>Gemmatimonadales</taxon>
        <taxon>Gemmatimonadaceae</taxon>
        <taxon>Roseisolibacter</taxon>
    </lineage>
</organism>
<feature type="transmembrane region" description="Helical" evidence="1">
    <location>
        <begin position="38"/>
        <end position="56"/>
    </location>
</feature>
<gene>
    <name evidence="2" type="ORF">rosag_06770</name>
</gene>
<keyword evidence="1" id="KW-1133">Transmembrane helix</keyword>
<keyword evidence="3" id="KW-1185">Reference proteome</keyword>
<keyword evidence="1" id="KW-0812">Transmembrane</keyword>
<evidence type="ECO:0000256" key="1">
    <source>
        <dbReference type="SAM" id="Phobius"/>
    </source>
</evidence>
<dbReference type="Gene3D" id="3.30.70.60">
    <property type="match status" value="1"/>
</dbReference>
<dbReference type="InterPro" id="IPR034756">
    <property type="entry name" value="T2SSM_b"/>
</dbReference>
<comment type="caution">
    <text evidence="2">The sequence shown here is derived from an EMBL/GenBank/DDBJ whole genome shotgun (WGS) entry which is preliminary data.</text>
</comment>
<keyword evidence="1" id="KW-0472">Membrane</keyword>
<reference evidence="2" key="1">
    <citation type="submission" date="2022-08" db="EMBL/GenBank/DDBJ databases">
        <title>Draft genome sequencing of Roseisolibacter agri AW1220.</title>
        <authorList>
            <person name="Tobiishi Y."/>
            <person name="Tonouchi A."/>
        </authorList>
    </citation>
    <scope>NUCLEOTIDE SEQUENCE</scope>
    <source>
        <strain evidence="2">AW1220</strain>
    </source>
</reference>
<evidence type="ECO:0000313" key="2">
    <source>
        <dbReference type="EMBL" id="GLC24164.1"/>
    </source>
</evidence>
<name>A0AA37VDT6_9BACT</name>
<dbReference type="Proteomes" id="UP001161325">
    <property type="component" value="Unassembled WGS sequence"/>
</dbReference>
<accession>A0AA37VDT6</accession>
<dbReference type="InterPro" id="IPR014717">
    <property type="entry name" value="Transl_elong_EF1B/ribsomal_bS6"/>
</dbReference>
<dbReference type="NCBIfam" id="NF040576">
    <property type="entry name" value="T2SS_GspM_XpsM"/>
    <property type="match status" value="1"/>
</dbReference>
<evidence type="ECO:0000313" key="3">
    <source>
        <dbReference type="Proteomes" id="UP001161325"/>
    </source>
</evidence>
<proteinExistence type="predicted"/>
<dbReference type="EMBL" id="BRXS01000001">
    <property type="protein sequence ID" value="GLC24164.1"/>
    <property type="molecule type" value="Genomic_DNA"/>
</dbReference>
<dbReference type="Pfam" id="PF10741">
    <property type="entry name" value="T2SSM_b"/>
    <property type="match status" value="1"/>
</dbReference>